<reference evidence="1" key="1">
    <citation type="submission" date="2020-08" db="EMBL/GenBank/DDBJ databases">
        <title>Genome public.</title>
        <authorList>
            <person name="Liu C."/>
            <person name="Sun Q."/>
        </authorList>
    </citation>
    <scope>NUCLEOTIDE SEQUENCE</scope>
    <source>
        <strain evidence="1">NSJ-12</strain>
    </source>
</reference>
<gene>
    <name evidence="1" type="ORF">H8718_14395</name>
</gene>
<dbReference type="RefSeq" id="WP_249333422.1">
    <property type="nucleotide sequence ID" value="NZ_JACRSY010000026.1"/>
</dbReference>
<dbReference type="Proteomes" id="UP000655830">
    <property type="component" value="Unassembled WGS sequence"/>
</dbReference>
<keyword evidence="2" id="KW-1185">Reference proteome</keyword>
<organism evidence="1 2">
    <name type="scientific">Zhenhengia yiwuensis</name>
    <dbReference type="NCBI Taxonomy" id="2763666"/>
    <lineage>
        <taxon>Bacteria</taxon>
        <taxon>Bacillati</taxon>
        <taxon>Bacillota</taxon>
        <taxon>Clostridia</taxon>
        <taxon>Lachnospirales</taxon>
        <taxon>Lachnospiraceae</taxon>
        <taxon>Zhenhengia</taxon>
    </lineage>
</organism>
<proteinExistence type="predicted"/>
<accession>A0A926ELV7</accession>
<evidence type="ECO:0000313" key="1">
    <source>
        <dbReference type="EMBL" id="MBC8580707.1"/>
    </source>
</evidence>
<name>A0A926ELV7_9FIRM</name>
<dbReference type="EMBL" id="JACRSY010000026">
    <property type="protein sequence ID" value="MBC8580707.1"/>
    <property type="molecule type" value="Genomic_DNA"/>
</dbReference>
<evidence type="ECO:0000313" key="2">
    <source>
        <dbReference type="Proteomes" id="UP000655830"/>
    </source>
</evidence>
<protein>
    <submittedName>
        <fullName evidence="1">Uncharacterized protein</fullName>
    </submittedName>
</protein>
<dbReference type="AlphaFoldDB" id="A0A926ELV7"/>
<sequence>MSQLHFPVTYEGSHGEKVEKEITLDSEKYKKYYQDEYFQLMQEYPPDQAETHILPVKKNYIQKEVSQAFGNEKEVAYDIAEMINALDREVKGVQNET</sequence>
<comment type="caution">
    <text evidence="1">The sequence shown here is derived from an EMBL/GenBank/DDBJ whole genome shotgun (WGS) entry which is preliminary data.</text>
</comment>